<dbReference type="Gramene" id="OGLUM10G02020.1">
    <property type="protein sequence ID" value="OGLUM10G02020.1"/>
    <property type="gene ID" value="OGLUM10G02020"/>
</dbReference>
<keyword evidence="2" id="KW-1185">Reference proteome</keyword>
<sequence>MEDLERYSGGPLLSIPRQHSWDSGYLASPWVVEYYVSDSDEGGEEEQGQCCQHCNEVSGSHLPRWSESWSDEDFDQEKDALILVISANLNVIAFIAEANAVLLHAAGREAYTIDIETKHVK</sequence>
<dbReference type="EnsemblPlants" id="OGLUM10G02020.1">
    <property type="protein sequence ID" value="OGLUM10G02020.1"/>
    <property type="gene ID" value="OGLUM10G02020"/>
</dbReference>
<dbReference type="Proteomes" id="UP000026961">
    <property type="component" value="Chromosome 10"/>
</dbReference>
<organism evidence="1">
    <name type="scientific">Oryza glumipatula</name>
    <dbReference type="NCBI Taxonomy" id="40148"/>
    <lineage>
        <taxon>Eukaryota</taxon>
        <taxon>Viridiplantae</taxon>
        <taxon>Streptophyta</taxon>
        <taxon>Embryophyta</taxon>
        <taxon>Tracheophyta</taxon>
        <taxon>Spermatophyta</taxon>
        <taxon>Magnoliopsida</taxon>
        <taxon>Liliopsida</taxon>
        <taxon>Poales</taxon>
        <taxon>Poaceae</taxon>
        <taxon>BOP clade</taxon>
        <taxon>Oryzoideae</taxon>
        <taxon>Oryzeae</taxon>
        <taxon>Oryzinae</taxon>
        <taxon>Oryza</taxon>
    </lineage>
</organism>
<proteinExistence type="predicted"/>
<reference evidence="1" key="2">
    <citation type="submission" date="2018-05" db="EMBL/GenBank/DDBJ databases">
        <title>OgluRS3 (Oryza glumaepatula Reference Sequence Version 3).</title>
        <authorList>
            <person name="Zhang J."/>
            <person name="Kudrna D."/>
            <person name="Lee S."/>
            <person name="Talag J."/>
            <person name="Welchert J."/>
            <person name="Wing R.A."/>
        </authorList>
    </citation>
    <scope>NUCLEOTIDE SEQUENCE [LARGE SCALE GENOMIC DNA]</scope>
</reference>
<reference evidence="1" key="1">
    <citation type="submission" date="2015-04" db="UniProtKB">
        <authorList>
            <consortium name="EnsemblPlants"/>
        </authorList>
    </citation>
    <scope>IDENTIFICATION</scope>
</reference>
<dbReference type="STRING" id="40148.A0A0E0B7Q9"/>
<accession>A0A0E0B7Q9</accession>
<protein>
    <submittedName>
        <fullName evidence="1">Uncharacterized protein</fullName>
    </submittedName>
</protein>
<dbReference type="HOGENOM" id="CLU_2041671_0_0_1"/>
<name>A0A0E0B7Q9_9ORYZ</name>
<evidence type="ECO:0000313" key="1">
    <source>
        <dbReference type="EnsemblPlants" id="OGLUM10G02020.1"/>
    </source>
</evidence>
<dbReference type="AlphaFoldDB" id="A0A0E0B7Q9"/>
<evidence type="ECO:0000313" key="2">
    <source>
        <dbReference type="Proteomes" id="UP000026961"/>
    </source>
</evidence>